<evidence type="ECO:0000259" key="9">
    <source>
        <dbReference type="Pfam" id="PF00082"/>
    </source>
</evidence>
<evidence type="ECO:0000256" key="5">
    <source>
        <dbReference type="PIRSR" id="PIRSR615500-1"/>
    </source>
</evidence>
<organism evidence="10">
    <name type="scientific">Vecturithrix granuli</name>
    <dbReference type="NCBI Taxonomy" id="1499967"/>
    <lineage>
        <taxon>Bacteria</taxon>
        <taxon>Candidatus Moduliflexota</taxon>
        <taxon>Candidatus Vecturitrichia</taxon>
        <taxon>Candidatus Vecturitrichales</taxon>
        <taxon>Candidatus Vecturitrichaceae</taxon>
        <taxon>Candidatus Vecturithrix</taxon>
    </lineage>
</organism>
<feature type="active site" description="Charge relay system" evidence="5 6">
    <location>
        <position position="138"/>
    </location>
</feature>
<evidence type="ECO:0000256" key="2">
    <source>
        <dbReference type="ARBA" id="ARBA00022670"/>
    </source>
</evidence>
<reference evidence="10" key="1">
    <citation type="journal article" date="2015" name="PeerJ">
        <title>First genomic representation of candidate bacterial phylum KSB3 points to enhanced environmental sensing as a trigger of wastewater bulking.</title>
        <authorList>
            <person name="Sekiguchi Y."/>
            <person name="Ohashi A."/>
            <person name="Parks D.H."/>
            <person name="Yamauchi T."/>
            <person name="Tyson G.W."/>
            <person name="Hugenholtz P."/>
        </authorList>
    </citation>
    <scope>NUCLEOTIDE SEQUENCE [LARGE SCALE GENOMIC DNA]</scope>
</reference>
<proteinExistence type="inferred from homology"/>
<accession>A0A081C2B8</accession>
<keyword evidence="11" id="KW-1185">Reference proteome</keyword>
<dbReference type="InterPro" id="IPR015500">
    <property type="entry name" value="Peptidase_S8_subtilisin-rel"/>
</dbReference>
<name>A0A081C2B8_VECG1</name>
<dbReference type="InterPro" id="IPR050131">
    <property type="entry name" value="Peptidase_S8_subtilisin-like"/>
</dbReference>
<dbReference type="Pfam" id="PF00082">
    <property type="entry name" value="Peptidase_S8"/>
    <property type="match status" value="1"/>
</dbReference>
<dbReference type="PANTHER" id="PTHR43806:SF11">
    <property type="entry name" value="CEREVISIN-RELATED"/>
    <property type="match status" value="1"/>
</dbReference>
<dbReference type="eggNOG" id="COG1404">
    <property type="taxonomic scope" value="Bacteria"/>
</dbReference>
<dbReference type="PROSITE" id="PS00136">
    <property type="entry name" value="SUBTILASE_ASP"/>
    <property type="match status" value="1"/>
</dbReference>
<dbReference type="STRING" id="1499967.U27_05698"/>
<dbReference type="PANTHER" id="PTHR43806">
    <property type="entry name" value="PEPTIDASE S8"/>
    <property type="match status" value="1"/>
</dbReference>
<keyword evidence="3 6" id="KW-0378">Hydrolase</keyword>
<dbReference type="HOGENOM" id="CLU_569459_0_0_0"/>
<evidence type="ECO:0000256" key="3">
    <source>
        <dbReference type="ARBA" id="ARBA00022801"/>
    </source>
</evidence>
<dbReference type="InterPro" id="IPR036852">
    <property type="entry name" value="Peptidase_S8/S53_dom_sf"/>
</dbReference>
<keyword evidence="2 6" id="KW-0645">Protease</keyword>
<feature type="region of interest" description="Disordered" evidence="8">
    <location>
        <begin position="307"/>
        <end position="334"/>
    </location>
</feature>
<evidence type="ECO:0000256" key="6">
    <source>
        <dbReference type="PROSITE-ProRule" id="PRU01240"/>
    </source>
</evidence>
<feature type="active site" description="Charge relay system" evidence="5 6">
    <location>
        <position position="172"/>
    </location>
</feature>
<dbReference type="PROSITE" id="PS00138">
    <property type="entry name" value="SUBTILASE_SER"/>
    <property type="match status" value="1"/>
</dbReference>
<evidence type="ECO:0000256" key="4">
    <source>
        <dbReference type="ARBA" id="ARBA00022825"/>
    </source>
</evidence>
<dbReference type="InterPro" id="IPR022398">
    <property type="entry name" value="Peptidase_S8_His-AS"/>
</dbReference>
<evidence type="ECO:0000256" key="8">
    <source>
        <dbReference type="SAM" id="MobiDB-lite"/>
    </source>
</evidence>
<dbReference type="SUPFAM" id="SSF52743">
    <property type="entry name" value="Subtilisin-like"/>
    <property type="match status" value="1"/>
</dbReference>
<dbReference type="Proteomes" id="UP000030661">
    <property type="component" value="Unassembled WGS sequence"/>
</dbReference>
<feature type="active site" description="Charge relay system" evidence="5 6">
    <location>
        <position position="341"/>
    </location>
</feature>
<dbReference type="AlphaFoldDB" id="A0A081C2B8"/>
<dbReference type="InterPro" id="IPR023828">
    <property type="entry name" value="Peptidase_S8_Ser-AS"/>
</dbReference>
<evidence type="ECO:0000313" key="11">
    <source>
        <dbReference type="Proteomes" id="UP000030661"/>
    </source>
</evidence>
<dbReference type="PROSITE" id="PS51892">
    <property type="entry name" value="SUBTILASE"/>
    <property type="match status" value="1"/>
</dbReference>
<evidence type="ECO:0000256" key="1">
    <source>
        <dbReference type="ARBA" id="ARBA00011073"/>
    </source>
</evidence>
<dbReference type="InterPro" id="IPR023827">
    <property type="entry name" value="Peptidase_S8_Asp-AS"/>
</dbReference>
<evidence type="ECO:0000313" key="10">
    <source>
        <dbReference type="EMBL" id="GAK58723.1"/>
    </source>
</evidence>
<dbReference type="Gene3D" id="3.40.50.200">
    <property type="entry name" value="Peptidase S8/S53 domain"/>
    <property type="match status" value="1"/>
</dbReference>
<dbReference type="CDD" id="cd07487">
    <property type="entry name" value="Peptidases_S8_1"/>
    <property type="match status" value="1"/>
</dbReference>
<feature type="domain" description="Peptidase S8/S53" evidence="9">
    <location>
        <begin position="129"/>
        <end position="388"/>
    </location>
</feature>
<comment type="similarity">
    <text evidence="1 6 7">Belongs to the peptidase S8 family.</text>
</comment>
<dbReference type="InterPro" id="IPR000209">
    <property type="entry name" value="Peptidase_S8/S53_dom"/>
</dbReference>
<sequence length="563" mass="61512">MAEIEASLLAKVQSAESSYDRPVLIGFLRGRKKRVGTLIEAASSQSLKELKREIKKKGGKKLKVYKEISTIYAEMPVDKVQDLASVSCAQKVYDAEGDVKLSLYESVPLVMGVEKWQLPYRVKGHKLEGKGVKVAVIDSGIDKSHPDFGVFGWRVQASKNFSGGRASKGREHGTHVAGIIAGSGKASGYRYVGVAPKTTLYDAKVFMNSETPTTRDTIIDAILWAVKKNVDVINMSFGDNHSCTDGTCPLCKTADYAVSKGITVVVAAGNVGPAEGTISCPGNAKDVITVGATTKTEPVVVTSYSSRGSTRQFDKPDLVAPGEKITAPQPGKSYTTMTGTSMAAPHVSGMAALLHQLSKYAKGKAQNSPAAIKQTLQRSSINLGEHKTAQGSGLVNFKNHLVSLQKVKKRRWWEGTRPGQSDTIYTPIPEDFVKIRNKTTLSEDDVKKLEIELLHDKTFTDIQLRQAVKKAIGVDKCNEHYEAIRACITRKPVKSSKKTGQKSKKVLNTIECDMNTKHESSTCPASMKMFCPHYDQHVCNNIHESCIHYQLANHAKILKTIMR</sequence>
<evidence type="ECO:0000256" key="7">
    <source>
        <dbReference type="RuleBase" id="RU003355"/>
    </source>
</evidence>
<dbReference type="PRINTS" id="PR00723">
    <property type="entry name" value="SUBTILISIN"/>
</dbReference>
<gene>
    <name evidence="10" type="ORF">U27_05698</name>
</gene>
<dbReference type="EMBL" id="DF820468">
    <property type="protein sequence ID" value="GAK58723.1"/>
    <property type="molecule type" value="Genomic_DNA"/>
</dbReference>
<dbReference type="GO" id="GO:0006508">
    <property type="term" value="P:proteolysis"/>
    <property type="evidence" value="ECO:0007669"/>
    <property type="project" value="UniProtKB-KW"/>
</dbReference>
<dbReference type="GO" id="GO:0004252">
    <property type="term" value="F:serine-type endopeptidase activity"/>
    <property type="evidence" value="ECO:0007669"/>
    <property type="project" value="UniProtKB-UniRule"/>
</dbReference>
<keyword evidence="4 6" id="KW-0720">Serine protease</keyword>
<protein>
    <submittedName>
        <fullName evidence="10">Peptidase S8 and S53, subtilisin, kexin, sedolisin</fullName>
    </submittedName>
</protein>
<dbReference type="PROSITE" id="PS00137">
    <property type="entry name" value="SUBTILASE_HIS"/>
    <property type="match status" value="1"/>
</dbReference>